<organism evidence="1 2">
    <name type="scientific">Deinococcus rhizophilus</name>
    <dbReference type="NCBI Taxonomy" id="3049544"/>
    <lineage>
        <taxon>Bacteria</taxon>
        <taxon>Thermotogati</taxon>
        <taxon>Deinococcota</taxon>
        <taxon>Deinococci</taxon>
        <taxon>Deinococcales</taxon>
        <taxon>Deinococcaceae</taxon>
        <taxon>Deinococcus</taxon>
    </lineage>
</organism>
<accession>A0ABT7JDI0</accession>
<name>A0ABT7JDI0_9DEIO</name>
<gene>
    <name evidence="1" type="ORF">QOL99_02430</name>
</gene>
<keyword evidence="2" id="KW-1185">Reference proteome</keyword>
<proteinExistence type="predicted"/>
<dbReference type="Gene3D" id="3.40.50.10320">
    <property type="entry name" value="LmbE-like"/>
    <property type="match status" value="1"/>
</dbReference>
<comment type="caution">
    <text evidence="1">The sequence shown here is derived from an EMBL/GenBank/DDBJ whole genome shotgun (WGS) entry which is preliminary data.</text>
</comment>
<dbReference type="PANTHER" id="PTHR12993:SF30">
    <property type="entry name" value="N-ACETYL-ALPHA-D-GLUCOSAMINYL L-MALATE DEACETYLASE 1"/>
    <property type="match status" value="1"/>
</dbReference>
<evidence type="ECO:0000313" key="2">
    <source>
        <dbReference type="Proteomes" id="UP001302059"/>
    </source>
</evidence>
<dbReference type="PANTHER" id="PTHR12993">
    <property type="entry name" value="N-ACETYLGLUCOSAMINYL-PHOSPHATIDYLINOSITOL DE-N-ACETYLASE-RELATED"/>
    <property type="match status" value="1"/>
</dbReference>
<dbReference type="SUPFAM" id="SSF102588">
    <property type="entry name" value="LmbE-like"/>
    <property type="match status" value="1"/>
</dbReference>
<reference evidence="1 2" key="1">
    <citation type="submission" date="2023-05" db="EMBL/GenBank/DDBJ databases">
        <authorList>
            <person name="Gao F."/>
        </authorList>
    </citation>
    <scope>NUCLEOTIDE SEQUENCE [LARGE SCALE GENOMIC DNA]</scope>
    <source>
        <strain evidence="1 2">MIMF12</strain>
    </source>
</reference>
<sequence length="213" mass="25076">MCLEHEHQSVLAVGAHTDDIELGCGGLLSIYAARGYRIRCIVFSRSEESLPIDFPRDTLVREFEASMTILGVENYEVENIPVRYFSDHRQAILEKLVSIRKEFKPDIVLTFNSFDTHQDHSVVHQESIRAFRDSNIYGYELPWNYTQINTNMFVEISDYHLNKKIDMVLSYRSQVILNRTYINRDYVITAAKFRGYQAKMQYAEAYEVIRQRW</sequence>
<dbReference type="Proteomes" id="UP001302059">
    <property type="component" value="Unassembled WGS sequence"/>
</dbReference>
<dbReference type="InterPro" id="IPR024078">
    <property type="entry name" value="LmbE-like_dom_sf"/>
</dbReference>
<protein>
    <submittedName>
        <fullName evidence="1">PIG-L deacetylase family protein</fullName>
    </submittedName>
</protein>
<dbReference type="RefSeq" id="WP_285521030.1">
    <property type="nucleotide sequence ID" value="NZ_JASNGB010000009.1"/>
</dbReference>
<evidence type="ECO:0000313" key="1">
    <source>
        <dbReference type="EMBL" id="MDL2343001.1"/>
    </source>
</evidence>
<dbReference type="EMBL" id="JASNGB010000009">
    <property type="protein sequence ID" value="MDL2343001.1"/>
    <property type="molecule type" value="Genomic_DNA"/>
</dbReference>
<dbReference type="Pfam" id="PF02585">
    <property type="entry name" value="PIG-L"/>
    <property type="match status" value="1"/>
</dbReference>
<dbReference type="InterPro" id="IPR003737">
    <property type="entry name" value="GlcNAc_PI_deacetylase-related"/>
</dbReference>